<dbReference type="Gene3D" id="3.40.50.2000">
    <property type="entry name" value="Glycogen Phosphorylase B"/>
    <property type="match status" value="1"/>
</dbReference>
<comment type="caution">
    <text evidence="1">The sequence shown here is derived from an EMBL/GenBank/DDBJ whole genome shotgun (WGS) entry which is preliminary data.</text>
</comment>
<evidence type="ECO:0000313" key="2">
    <source>
        <dbReference type="Proteomes" id="UP000094224"/>
    </source>
</evidence>
<accession>A0A1E3SCF0</accession>
<keyword evidence="2" id="KW-1185">Reference proteome</keyword>
<dbReference type="Proteomes" id="UP000094224">
    <property type="component" value="Unassembled WGS sequence"/>
</dbReference>
<organism evidence="1 2">
    <name type="scientific">Mycobacterium sherrisii</name>
    <dbReference type="NCBI Taxonomy" id="243061"/>
    <lineage>
        <taxon>Bacteria</taxon>
        <taxon>Bacillati</taxon>
        <taxon>Actinomycetota</taxon>
        <taxon>Actinomycetes</taxon>
        <taxon>Mycobacteriales</taxon>
        <taxon>Mycobacteriaceae</taxon>
        <taxon>Mycobacterium</taxon>
        <taxon>Mycobacterium simiae complex</taxon>
    </lineage>
</organism>
<reference evidence="2" key="1">
    <citation type="submission" date="2016-09" db="EMBL/GenBank/DDBJ databases">
        <authorList>
            <person name="Greninger A.L."/>
            <person name="Jerome K.R."/>
            <person name="Mcnair B."/>
            <person name="Wallis C."/>
            <person name="Fang F."/>
        </authorList>
    </citation>
    <scope>NUCLEOTIDE SEQUENCE [LARGE SCALE GENOMIC DNA]</scope>
    <source>
        <strain evidence="2">BC1_M4</strain>
    </source>
</reference>
<dbReference type="SUPFAM" id="SSF53756">
    <property type="entry name" value="UDP-Glycosyltransferase/glycogen phosphorylase"/>
    <property type="match status" value="1"/>
</dbReference>
<evidence type="ECO:0000313" key="1">
    <source>
        <dbReference type="EMBL" id="ODQ99818.1"/>
    </source>
</evidence>
<dbReference type="EMBL" id="MIHC01000072">
    <property type="protein sequence ID" value="ODQ99818.1"/>
    <property type="molecule type" value="Genomic_DNA"/>
</dbReference>
<name>A0A1E3SCF0_9MYCO</name>
<proteinExistence type="predicted"/>
<protein>
    <submittedName>
        <fullName evidence="1">Uncharacterized protein</fullName>
    </submittedName>
</protein>
<sequence>MRVASVPASHVYVRHLSVPAGAESTESTESIVRLPDPEPRDGRTVPGGWWPPLMLEPGWVSQNHDSFDVFHVHFGFDAIGPELLAGVVRELKAHGKPLVYTVHDLRNPHHRDSAAHDRQQEVLVAAADELITLTTGAAQTIWDRWGRRCRVLPHPHVLESDRILRPRDNGDRFVVGVHAKSLRANMDPLPVVDALTDILSALPHAVLQINVHDEIFDPQNHWYAPQIGAALLEYGRYDHVRVRVHPYFSDREFWDYLASLTVSVLPYRFGSHSGWLEACFDLGTAVIAPGCGFYGQQRPCGVFDFSENRFDPESLRRAVDDAYRRWAAGTSAPRATWAQRRAEHVEVAAAHGDVYRAVSA</sequence>
<dbReference type="RefSeq" id="WP_069402955.1">
    <property type="nucleotide sequence ID" value="NZ_MIHC01000072.1"/>
</dbReference>
<gene>
    <name evidence="1" type="ORF">BHQ21_24955</name>
</gene>
<dbReference type="STRING" id="243061.AWC25_11600"/>
<dbReference type="AlphaFoldDB" id="A0A1E3SCF0"/>